<name>A0A438KPZ3_VITVI</name>
<organism evidence="2 3">
    <name type="scientific">Vitis vinifera</name>
    <name type="common">Grape</name>
    <dbReference type="NCBI Taxonomy" id="29760"/>
    <lineage>
        <taxon>Eukaryota</taxon>
        <taxon>Viridiplantae</taxon>
        <taxon>Streptophyta</taxon>
        <taxon>Embryophyta</taxon>
        <taxon>Tracheophyta</taxon>
        <taxon>Spermatophyta</taxon>
        <taxon>Magnoliopsida</taxon>
        <taxon>eudicotyledons</taxon>
        <taxon>Gunneridae</taxon>
        <taxon>Pentapetalae</taxon>
        <taxon>rosids</taxon>
        <taxon>Vitales</taxon>
        <taxon>Vitaceae</taxon>
        <taxon>Viteae</taxon>
        <taxon>Vitis</taxon>
    </lineage>
</organism>
<sequence>MLEPQTLDGLALVAKTEYSEQGKNDLPKHLGRDNQWKENKDNLWCTYFKKPRHTKEKCWKLNGKPPSREWGNREEQQRPQAQMAEQPKTEENSATDRFNSEEMEKLRSLLGFLDKPTGTCSLALLDHMTSKSQLLHTYTPSPSNKNIAVANDSLATVAGLGRRIGLAKERNSLYHLESSQKTSNNLSLSFLSSSNKDTI</sequence>
<evidence type="ECO:0000256" key="1">
    <source>
        <dbReference type="SAM" id="MobiDB-lite"/>
    </source>
</evidence>
<accession>A0A438KPZ3</accession>
<evidence type="ECO:0000313" key="3">
    <source>
        <dbReference type="Proteomes" id="UP000288805"/>
    </source>
</evidence>
<comment type="caution">
    <text evidence="2">The sequence shown here is derived from an EMBL/GenBank/DDBJ whole genome shotgun (WGS) entry which is preliminary data.</text>
</comment>
<reference evidence="2 3" key="1">
    <citation type="journal article" date="2018" name="PLoS Genet.">
        <title>Population sequencing reveals clonal diversity and ancestral inbreeding in the grapevine cultivar Chardonnay.</title>
        <authorList>
            <person name="Roach M.J."/>
            <person name="Johnson D.L."/>
            <person name="Bohlmann J."/>
            <person name="van Vuuren H.J."/>
            <person name="Jones S.J."/>
            <person name="Pretorius I.S."/>
            <person name="Schmidt S.A."/>
            <person name="Borneman A.R."/>
        </authorList>
    </citation>
    <scope>NUCLEOTIDE SEQUENCE [LARGE SCALE GENOMIC DNA]</scope>
    <source>
        <strain evidence="3">cv. Chardonnay</strain>
        <tissue evidence="2">Leaf</tissue>
    </source>
</reference>
<dbReference type="EMBL" id="QGNW01000001">
    <property type="protein sequence ID" value="RVX23273.1"/>
    <property type="molecule type" value="Genomic_DNA"/>
</dbReference>
<evidence type="ECO:0000313" key="2">
    <source>
        <dbReference type="EMBL" id="RVX23273.1"/>
    </source>
</evidence>
<protein>
    <submittedName>
        <fullName evidence="2">Uncharacterized protein</fullName>
    </submittedName>
</protein>
<dbReference type="Proteomes" id="UP000288805">
    <property type="component" value="Unassembled WGS sequence"/>
</dbReference>
<feature type="compositionally biased region" description="Basic and acidic residues" evidence="1">
    <location>
        <begin position="66"/>
        <end position="77"/>
    </location>
</feature>
<feature type="region of interest" description="Disordered" evidence="1">
    <location>
        <begin position="58"/>
        <end position="100"/>
    </location>
</feature>
<proteinExistence type="predicted"/>
<gene>
    <name evidence="2" type="ORF">CK203_000307</name>
</gene>
<dbReference type="AlphaFoldDB" id="A0A438KPZ3"/>